<proteinExistence type="predicted"/>
<name>A0AAD4GGX7_BOLED</name>
<dbReference type="EMBL" id="WHUW01000007">
    <property type="protein sequence ID" value="KAF8444139.1"/>
    <property type="molecule type" value="Genomic_DNA"/>
</dbReference>
<dbReference type="AlphaFoldDB" id="A0AAD4GGX7"/>
<sequence>MSAGIQLQKVLHSSTRLALTPPPSTPRSVHGRLITLFGSAAVPQPKGRISYTLLPVSFVSTHGCSPLISLENGDARIVNPSTAHFVLHGTDAFRNVGSPRTAFVQCNQVYVSNPEPIQTMREERMEMLIVGWMYAPSMCSSDDTKQASSPTNCTCLTSRSSLNPLTTCASDGRLYPFY</sequence>
<dbReference type="Proteomes" id="UP001194468">
    <property type="component" value="Unassembled WGS sequence"/>
</dbReference>
<organism evidence="1 2">
    <name type="scientific">Boletus edulis BED1</name>
    <dbReference type="NCBI Taxonomy" id="1328754"/>
    <lineage>
        <taxon>Eukaryota</taxon>
        <taxon>Fungi</taxon>
        <taxon>Dikarya</taxon>
        <taxon>Basidiomycota</taxon>
        <taxon>Agaricomycotina</taxon>
        <taxon>Agaricomycetes</taxon>
        <taxon>Agaricomycetidae</taxon>
        <taxon>Boletales</taxon>
        <taxon>Boletineae</taxon>
        <taxon>Boletaceae</taxon>
        <taxon>Boletoideae</taxon>
        <taxon>Boletus</taxon>
    </lineage>
</organism>
<comment type="caution">
    <text evidence="1">The sequence shown here is derived from an EMBL/GenBank/DDBJ whole genome shotgun (WGS) entry which is preliminary data.</text>
</comment>
<evidence type="ECO:0000313" key="2">
    <source>
        <dbReference type="Proteomes" id="UP001194468"/>
    </source>
</evidence>
<protein>
    <submittedName>
        <fullName evidence="1">Uncharacterized protein</fullName>
    </submittedName>
</protein>
<accession>A0AAD4GGX7</accession>
<keyword evidence="2" id="KW-1185">Reference proteome</keyword>
<gene>
    <name evidence="1" type="ORF">L210DRAFT_3112563</name>
</gene>
<reference evidence="1" key="2">
    <citation type="journal article" date="2020" name="Nat. Commun.">
        <title>Large-scale genome sequencing of mycorrhizal fungi provides insights into the early evolution of symbiotic traits.</title>
        <authorList>
            <person name="Miyauchi S."/>
            <person name="Kiss E."/>
            <person name="Kuo A."/>
            <person name="Drula E."/>
            <person name="Kohler A."/>
            <person name="Sanchez-Garcia M."/>
            <person name="Morin E."/>
            <person name="Andreopoulos B."/>
            <person name="Barry K.W."/>
            <person name="Bonito G."/>
            <person name="Buee M."/>
            <person name="Carver A."/>
            <person name="Chen C."/>
            <person name="Cichocki N."/>
            <person name="Clum A."/>
            <person name="Culley D."/>
            <person name="Crous P.W."/>
            <person name="Fauchery L."/>
            <person name="Girlanda M."/>
            <person name="Hayes R.D."/>
            <person name="Keri Z."/>
            <person name="LaButti K."/>
            <person name="Lipzen A."/>
            <person name="Lombard V."/>
            <person name="Magnuson J."/>
            <person name="Maillard F."/>
            <person name="Murat C."/>
            <person name="Nolan M."/>
            <person name="Ohm R.A."/>
            <person name="Pangilinan J."/>
            <person name="Pereira M.F."/>
            <person name="Perotto S."/>
            <person name="Peter M."/>
            <person name="Pfister S."/>
            <person name="Riley R."/>
            <person name="Sitrit Y."/>
            <person name="Stielow J.B."/>
            <person name="Szollosi G."/>
            <person name="Zifcakova L."/>
            <person name="Stursova M."/>
            <person name="Spatafora J.W."/>
            <person name="Tedersoo L."/>
            <person name="Vaario L.M."/>
            <person name="Yamada A."/>
            <person name="Yan M."/>
            <person name="Wang P."/>
            <person name="Xu J."/>
            <person name="Bruns T."/>
            <person name="Baldrian P."/>
            <person name="Vilgalys R."/>
            <person name="Dunand C."/>
            <person name="Henrissat B."/>
            <person name="Grigoriev I.V."/>
            <person name="Hibbett D."/>
            <person name="Nagy L.G."/>
            <person name="Martin F.M."/>
        </authorList>
    </citation>
    <scope>NUCLEOTIDE SEQUENCE</scope>
    <source>
        <strain evidence="1">BED1</strain>
    </source>
</reference>
<evidence type="ECO:0000313" key="1">
    <source>
        <dbReference type="EMBL" id="KAF8444139.1"/>
    </source>
</evidence>
<reference evidence="1" key="1">
    <citation type="submission" date="2019-10" db="EMBL/GenBank/DDBJ databases">
        <authorList>
            <consortium name="DOE Joint Genome Institute"/>
            <person name="Kuo A."/>
            <person name="Miyauchi S."/>
            <person name="Kiss E."/>
            <person name="Drula E."/>
            <person name="Kohler A."/>
            <person name="Sanchez-Garcia M."/>
            <person name="Andreopoulos B."/>
            <person name="Barry K.W."/>
            <person name="Bonito G."/>
            <person name="Buee M."/>
            <person name="Carver A."/>
            <person name="Chen C."/>
            <person name="Cichocki N."/>
            <person name="Clum A."/>
            <person name="Culley D."/>
            <person name="Crous P.W."/>
            <person name="Fauchery L."/>
            <person name="Girlanda M."/>
            <person name="Hayes R."/>
            <person name="Keri Z."/>
            <person name="LaButti K."/>
            <person name="Lipzen A."/>
            <person name="Lombard V."/>
            <person name="Magnuson J."/>
            <person name="Maillard F."/>
            <person name="Morin E."/>
            <person name="Murat C."/>
            <person name="Nolan M."/>
            <person name="Ohm R."/>
            <person name="Pangilinan J."/>
            <person name="Pereira M."/>
            <person name="Perotto S."/>
            <person name="Peter M."/>
            <person name="Riley R."/>
            <person name="Sitrit Y."/>
            <person name="Stielow B."/>
            <person name="Szollosi G."/>
            <person name="Zifcakova L."/>
            <person name="Stursova M."/>
            <person name="Spatafora J.W."/>
            <person name="Tedersoo L."/>
            <person name="Vaario L.-M."/>
            <person name="Yamada A."/>
            <person name="Yan M."/>
            <person name="Wang P."/>
            <person name="Xu J."/>
            <person name="Bruns T."/>
            <person name="Baldrian P."/>
            <person name="Vilgalys R."/>
            <person name="Henrissat B."/>
            <person name="Grigoriev I.V."/>
            <person name="Hibbett D."/>
            <person name="Nagy L.G."/>
            <person name="Martin F.M."/>
        </authorList>
    </citation>
    <scope>NUCLEOTIDE SEQUENCE</scope>
    <source>
        <strain evidence="1">BED1</strain>
    </source>
</reference>